<feature type="transmembrane region" description="Helical" evidence="1">
    <location>
        <begin position="63"/>
        <end position="88"/>
    </location>
</feature>
<dbReference type="NCBIfam" id="TIGR03987">
    <property type="entry name" value="HsmA family protein"/>
    <property type="match status" value="1"/>
</dbReference>
<evidence type="ECO:0000313" key="3">
    <source>
        <dbReference type="Proteomes" id="UP000199182"/>
    </source>
</evidence>
<dbReference type="InterPro" id="IPR023813">
    <property type="entry name" value="HsmA-like"/>
</dbReference>
<accession>A0A1G9ZDE8</accession>
<gene>
    <name evidence="2" type="ORF">SAMN05192585_1132</name>
</gene>
<dbReference type="Proteomes" id="UP000199182">
    <property type="component" value="Unassembled WGS sequence"/>
</dbReference>
<organism evidence="2 3">
    <name type="scientific">Acetanaerobacterium elongatum</name>
    <dbReference type="NCBI Taxonomy" id="258515"/>
    <lineage>
        <taxon>Bacteria</taxon>
        <taxon>Bacillati</taxon>
        <taxon>Bacillota</taxon>
        <taxon>Clostridia</taxon>
        <taxon>Eubacteriales</taxon>
        <taxon>Oscillospiraceae</taxon>
        <taxon>Acetanaerobacterium</taxon>
    </lineage>
</organism>
<keyword evidence="3" id="KW-1185">Reference proteome</keyword>
<evidence type="ECO:0000256" key="1">
    <source>
        <dbReference type="SAM" id="Phobius"/>
    </source>
</evidence>
<dbReference type="RefSeq" id="WP_092639582.1">
    <property type="nucleotide sequence ID" value="NZ_FNID01000013.1"/>
</dbReference>
<name>A0A1G9ZDE8_9FIRM</name>
<reference evidence="2 3" key="1">
    <citation type="submission" date="2016-10" db="EMBL/GenBank/DDBJ databases">
        <authorList>
            <person name="de Groot N.N."/>
        </authorList>
    </citation>
    <scope>NUCLEOTIDE SEQUENCE [LARGE SCALE GENOMIC DNA]</scope>
    <source>
        <strain evidence="2 3">CGMCC 1.5012</strain>
    </source>
</reference>
<feature type="transmembrane region" description="Helical" evidence="1">
    <location>
        <begin position="100"/>
        <end position="120"/>
    </location>
</feature>
<feature type="transmembrane region" description="Helical" evidence="1">
    <location>
        <begin position="32"/>
        <end position="51"/>
    </location>
</feature>
<dbReference type="STRING" id="258515.SAMN05192585_1132"/>
<dbReference type="OrthoDB" id="5396526at2"/>
<keyword evidence="1" id="KW-0472">Membrane</keyword>
<proteinExistence type="predicted"/>
<dbReference type="AlphaFoldDB" id="A0A1G9ZDE8"/>
<keyword evidence="1" id="KW-1133">Transmembrane helix</keyword>
<protein>
    <submittedName>
        <fullName evidence="2">TIGR03987 family protein</fullName>
    </submittedName>
</protein>
<evidence type="ECO:0000313" key="2">
    <source>
        <dbReference type="EMBL" id="SDN18483.1"/>
    </source>
</evidence>
<keyword evidence="1" id="KW-0812">Transmembrane</keyword>
<sequence length="122" mass="13919">MLIVAIITITLALLFYSVGVWSEKLQGGLKRWHVIIFWIGLVFDTTGTTLMSRLTNDGFTFNFHGITGVTAILLMLIHEVWATVVILHNNSKQKQNFHRFSIVVWIIWLIPFVSGMLFGVSR</sequence>
<dbReference type="EMBL" id="FNID01000013">
    <property type="protein sequence ID" value="SDN18483.1"/>
    <property type="molecule type" value="Genomic_DNA"/>
</dbReference>